<comment type="caution">
    <text evidence="9">The sequence shown here is derived from an EMBL/GenBank/DDBJ whole genome shotgun (WGS) entry which is preliminary data.</text>
</comment>
<dbReference type="Gene3D" id="2.102.10.10">
    <property type="entry name" value="Rieske [2Fe-2S] iron-sulphur domain"/>
    <property type="match status" value="1"/>
</dbReference>
<keyword evidence="7" id="KW-0472">Membrane</keyword>
<keyword evidence="5" id="KW-1015">Disulfide bond</keyword>
<keyword evidence="3" id="KW-0408">Iron</keyword>
<dbReference type="Pfam" id="PF00355">
    <property type="entry name" value="Rieske"/>
    <property type="match status" value="1"/>
</dbReference>
<dbReference type="PANTHER" id="PTHR10134">
    <property type="entry name" value="CYTOCHROME B-C1 COMPLEX SUBUNIT RIESKE, MITOCHONDRIAL"/>
    <property type="match status" value="1"/>
</dbReference>
<dbReference type="GO" id="GO:0046872">
    <property type="term" value="F:metal ion binding"/>
    <property type="evidence" value="ECO:0007669"/>
    <property type="project" value="UniProtKB-KW"/>
</dbReference>
<dbReference type="Proteomes" id="UP000186102">
    <property type="component" value="Unassembled WGS sequence"/>
</dbReference>
<keyword evidence="7" id="KW-1133">Transmembrane helix</keyword>
<feature type="transmembrane region" description="Helical" evidence="7">
    <location>
        <begin position="12"/>
        <end position="32"/>
    </location>
</feature>
<dbReference type="SUPFAM" id="SSF50022">
    <property type="entry name" value="ISP domain"/>
    <property type="match status" value="1"/>
</dbReference>
<gene>
    <name evidence="9" type="ORF">DSOL_1244</name>
</gene>
<evidence type="ECO:0000256" key="7">
    <source>
        <dbReference type="SAM" id="Phobius"/>
    </source>
</evidence>
<evidence type="ECO:0000256" key="4">
    <source>
        <dbReference type="ARBA" id="ARBA00023014"/>
    </source>
</evidence>
<evidence type="ECO:0000256" key="2">
    <source>
        <dbReference type="ARBA" id="ARBA00022723"/>
    </source>
</evidence>
<feature type="domain" description="Rieske" evidence="8">
    <location>
        <begin position="71"/>
        <end position="137"/>
    </location>
</feature>
<dbReference type="InterPro" id="IPR014349">
    <property type="entry name" value="Rieske_Fe-S_prot"/>
</dbReference>
<accession>A0A1Q8QZK5</accession>
<organism evidence="9 10">
    <name type="scientific">Desulfosporosinus metallidurans</name>
    <dbReference type="NCBI Taxonomy" id="1888891"/>
    <lineage>
        <taxon>Bacteria</taxon>
        <taxon>Bacillati</taxon>
        <taxon>Bacillota</taxon>
        <taxon>Clostridia</taxon>
        <taxon>Eubacteriales</taxon>
        <taxon>Desulfitobacteriaceae</taxon>
        <taxon>Desulfosporosinus</taxon>
    </lineage>
</organism>
<keyword evidence="2" id="KW-0479">Metal-binding</keyword>
<evidence type="ECO:0000256" key="5">
    <source>
        <dbReference type="ARBA" id="ARBA00023157"/>
    </source>
</evidence>
<dbReference type="RefSeq" id="WP_075363983.1">
    <property type="nucleotide sequence ID" value="NZ_MLBF01000006.1"/>
</dbReference>
<dbReference type="GO" id="GO:0051537">
    <property type="term" value="F:2 iron, 2 sulfur cluster binding"/>
    <property type="evidence" value="ECO:0007669"/>
    <property type="project" value="UniProtKB-KW"/>
</dbReference>
<evidence type="ECO:0000256" key="1">
    <source>
        <dbReference type="ARBA" id="ARBA00022714"/>
    </source>
</evidence>
<sequence length="150" mass="16824">MARQSEWTRRAVLRLAWVGIVAAGALTIKPLAQYLTNNEDRLRSPLVFYDKPLDENIDWQNTSTSRVWVKRDTLGIMAMVATCTHLGCEVNYHPEKKEWFCPCHGSIYDSEGRPLSGPAPKALTRVAVERKADGSLIINTSKQVGLDARL</sequence>
<keyword evidence="7" id="KW-0812">Transmembrane</keyword>
<dbReference type="InterPro" id="IPR005805">
    <property type="entry name" value="Rieske_Fe-S_prot_C"/>
</dbReference>
<dbReference type="GO" id="GO:0004497">
    <property type="term" value="F:monooxygenase activity"/>
    <property type="evidence" value="ECO:0007669"/>
    <property type="project" value="UniProtKB-ARBA"/>
</dbReference>
<name>A0A1Q8QZK5_9FIRM</name>
<evidence type="ECO:0000259" key="8">
    <source>
        <dbReference type="PROSITE" id="PS51296"/>
    </source>
</evidence>
<proteinExistence type="predicted"/>
<dbReference type="GO" id="GO:0016705">
    <property type="term" value="F:oxidoreductase activity, acting on paired donors, with incorporation or reduction of molecular oxygen"/>
    <property type="evidence" value="ECO:0007669"/>
    <property type="project" value="UniProtKB-ARBA"/>
</dbReference>
<dbReference type="OrthoDB" id="9767869at2"/>
<evidence type="ECO:0000313" key="9">
    <source>
        <dbReference type="EMBL" id="OLN32798.1"/>
    </source>
</evidence>
<evidence type="ECO:0000256" key="6">
    <source>
        <dbReference type="ARBA" id="ARBA00034078"/>
    </source>
</evidence>
<keyword evidence="4" id="KW-0411">Iron-sulfur</keyword>
<dbReference type="GO" id="GO:0016020">
    <property type="term" value="C:membrane"/>
    <property type="evidence" value="ECO:0007669"/>
    <property type="project" value="InterPro"/>
</dbReference>
<dbReference type="InterPro" id="IPR017941">
    <property type="entry name" value="Rieske_2Fe-2S"/>
</dbReference>
<evidence type="ECO:0000256" key="3">
    <source>
        <dbReference type="ARBA" id="ARBA00023004"/>
    </source>
</evidence>
<dbReference type="PROSITE" id="PS51296">
    <property type="entry name" value="RIESKE"/>
    <property type="match status" value="1"/>
</dbReference>
<dbReference type="EMBL" id="MLBF01000006">
    <property type="protein sequence ID" value="OLN32798.1"/>
    <property type="molecule type" value="Genomic_DNA"/>
</dbReference>
<dbReference type="InterPro" id="IPR036922">
    <property type="entry name" value="Rieske_2Fe-2S_sf"/>
</dbReference>
<dbReference type="STRING" id="1888891.DSOL_1244"/>
<keyword evidence="10" id="KW-1185">Reference proteome</keyword>
<evidence type="ECO:0000313" key="10">
    <source>
        <dbReference type="Proteomes" id="UP000186102"/>
    </source>
</evidence>
<comment type="cofactor">
    <cofactor evidence="6">
        <name>[2Fe-2S] cluster</name>
        <dbReference type="ChEBI" id="CHEBI:190135"/>
    </cofactor>
</comment>
<protein>
    <submittedName>
        <fullName evidence="9">Rieske 2Fe-2S iron-sulfur protein</fullName>
    </submittedName>
</protein>
<dbReference type="PRINTS" id="PR00162">
    <property type="entry name" value="RIESKE"/>
</dbReference>
<reference evidence="9 10" key="1">
    <citation type="submission" date="2016-09" db="EMBL/GenBank/DDBJ databases">
        <title>Complete genome of Desulfosporosinus sp. OL.</title>
        <authorList>
            <person name="Mardanov A."/>
            <person name="Beletsky A."/>
            <person name="Panova A."/>
            <person name="Karnachuk O."/>
            <person name="Ravin N."/>
        </authorList>
    </citation>
    <scope>NUCLEOTIDE SEQUENCE [LARGE SCALE GENOMIC DNA]</scope>
    <source>
        <strain evidence="9 10">OL</strain>
    </source>
</reference>
<dbReference type="AlphaFoldDB" id="A0A1Q8QZK5"/>
<keyword evidence="1" id="KW-0001">2Fe-2S</keyword>